<accession>A0A1G8LZ28</accession>
<protein>
    <recommendedName>
        <fullName evidence="4">Lipoprotein</fullName>
    </recommendedName>
</protein>
<proteinExistence type="predicted"/>
<keyword evidence="3" id="KW-1185">Reference proteome</keyword>
<keyword evidence="1" id="KW-0732">Signal</keyword>
<dbReference type="AlphaFoldDB" id="A0A1G8LZ28"/>
<evidence type="ECO:0000313" key="2">
    <source>
        <dbReference type="EMBL" id="SDI60410.1"/>
    </source>
</evidence>
<name>A0A1G8LZ28_9PSED</name>
<evidence type="ECO:0000313" key="3">
    <source>
        <dbReference type="Proteomes" id="UP000182894"/>
    </source>
</evidence>
<dbReference type="EMBL" id="FNCO01000015">
    <property type="protein sequence ID" value="SDI60410.1"/>
    <property type="molecule type" value="Genomic_DNA"/>
</dbReference>
<gene>
    <name evidence="2" type="ORF">SAMN05216605_11515</name>
</gene>
<dbReference type="Proteomes" id="UP000182894">
    <property type="component" value="Unassembled WGS sequence"/>
</dbReference>
<sequence>MRLLLLTSVLAVSLAGCGSTPNNPSVNLETPKLAADYAQCVFPKWQKLRPETTMTEGKGHYKLLISGKLSQDDILEVFKGNPNTRVFLYQRAPLASAFGQSALEKAARECL</sequence>
<dbReference type="STRING" id="89065.SAMN05216605_11515"/>
<dbReference type="RefSeq" id="WP_074756570.1">
    <property type="nucleotide sequence ID" value="NZ_FNCO01000015.1"/>
</dbReference>
<organism evidence="2 3">
    <name type="scientific">Pseudomonas abietaniphila</name>
    <dbReference type="NCBI Taxonomy" id="89065"/>
    <lineage>
        <taxon>Bacteria</taxon>
        <taxon>Pseudomonadati</taxon>
        <taxon>Pseudomonadota</taxon>
        <taxon>Gammaproteobacteria</taxon>
        <taxon>Pseudomonadales</taxon>
        <taxon>Pseudomonadaceae</taxon>
        <taxon>Pseudomonas</taxon>
    </lineage>
</organism>
<evidence type="ECO:0008006" key="4">
    <source>
        <dbReference type="Google" id="ProtNLM"/>
    </source>
</evidence>
<feature type="chain" id="PRO_5010241616" description="Lipoprotein" evidence="1">
    <location>
        <begin position="19"/>
        <end position="111"/>
    </location>
</feature>
<feature type="signal peptide" evidence="1">
    <location>
        <begin position="1"/>
        <end position="18"/>
    </location>
</feature>
<dbReference type="PROSITE" id="PS51257">
    <property type="entry name" value="PROKAR_LIPOPROTEIN"/>
    <property type="match status" value="1"/>
</dbReference>
<reference evidence="3" key="1">
    <citation type="submission" date="2016-10" db="EMBL/GenBank/DDBJ databases">
        <authorList>
            <person name="Varghese N."/>
            <person name="Submissions S."/>
        </authorList>
    </citation>
    <scope>NUCLEOTIDE SEQUENCE [LARGE SCALE GENOMIC DNA]</scope>
    <source>
        <strain evidence="3">ATCC 700689</strain>
    </source>
</reference>
<evidence type="ECO:0000256" key="1">
    <source>
        <dbReference type="SAM" id="SignalP"/>
    </source>
</evidence>
<dbReference type="OrthoDB" id="6981178at2"/>